<dbReference type="Proteomes" id="UP000244855">
    <property type="component" value="Unassembled WGS sequence"/>
</dbReference>
<evidence type="ECO:0000259" key="1">
    <source>
        <dbReference type="PROSITE" id="PS50097"/>
    </source>
</evidence>
<proteinExistence type="predicted"/>
<dbReference type="Gene3D" id="3.30.710.10">
    <property type="entry name" value="Potassium Channel Kv1.1, Chain A"/>
    <property type="match status" value="1"/>
</dbReference>
<dbReference type="InterPro" id="IPR000210">
    <property type="entry name" value="BTB/POZ_dom"/>
</dbReference>
<protein>
    <recommendedName>
        <fullName evidence="1">BTB domain-containing protein</fullName>
    </recommendedName>
</protein>
<dbReference type="PANTHER" id="PTHR47843">
    <property type="entry name" value="BTB DOMAIN-CONTAINING PROTEIN-RELATED"/>
    <property type="match status" value="1"/>
</dbReference>
<gene>
    <name evidence="2" type="ORF">DM02DRAFT_650740</name>
</gene>
<evidence type="ECO:0000313" key="2">
    <source>
        <dbReference type="EMBL" id="PVI05399.1"/>
    </source>
</evidence>
<accession>A0A2V1E5L2</accession>
<dbReference type="AlphaFoldDB" id="A0A2V1E5L2"/>
<dbReference type="OrthoDB" id="6359816at2759"/>
<dbReference type="InterPro" id="IPR011333">
    <property type="entry name" value="SKP1/BTB/POZ_sf"/>
</dbReference>
<evidence type="ECO:0000313" key="3">
    <source>
        <dbReference type="Proteomes" id="UP000244855"/>
    </source>
</evidence>
<dbReference type="EMBL" id="KZ805314">
    <property type="protein sequence ID" value="PVI05399.1"/>
    <property type="molecule type" value="Genomic_DNA"/>
</dbReference>
<dbReference type="PROSITE" id="PS50097">
    <property type="entry name" value="BTB"/>
    <property type="match status" value="1"/>
</dbReference>
<dbReference type="PANTHER" id="PTHR47843:SF5">
    <property type="entry name" value="BTB_POZ DOMAIN PROTEIN"/>
    <property type="match status" value="1"/>
</dbReference>
<reference evidence="2 3" key="1">
    <citation type="journal article" date="2018" name="Sci. Rep.">
        <title>Comparative genomics provides insights into the lifestyle and reveals functional heterogeneity of dark septate endophytic fungi.</title>
        <authorList>
            <person name="Knapp D.G."/>
            <person name="Nemeth J.B."/>
            <person name="Barry K."/>
            <person name="Hainaut M."/>
            <person name="Henrissat B."/>
            <person name="Johnson J."/>
            <person name="Kuo A."/>
            <person name="Lim J.H.P."/>
            <person name="Lipzen A."/>
            <person name="Nolan M."/>
            <person name="Ohm R.A."/>
            <person name="Tamas L."/>
            <person name="Grigoriev I.V."/>
            <person name="Spatafora J.W."/>
            <person name="Nagy L.G."/>
            <person name="Kovacs G.M."/>
        </authorList>
    </citation>
    <scope>NUCLEOTIDE SEQUENCE [LARGE SCALE GENOMIC DNA]</scope>
    <source>
        <strain evidence="2 3">DSE2036</strain>
    </source>
</reference>
<organism evidence="2 3">
    <name type="scientific">Periconia macrospinosa</name>
    <dbReference type="NCBI Taxonomy" id="97972"/>
    <lineage>
        <taxon>Eukaryota</taxon>
        <taxon>Fungi</taxon>
        <taxon>Dikarya</taxon>
        <taxon>Ascomycota</taxon>
        <taxon>Pezizomycotina</taxon>
        <taxon>Dothideomycetes</taxon>
        <taxon>Pleosporomycetidae</taxon>
        <taxon>Pleosporales</taxon>
        <taxon>Massarineae</taxon>
        <taxon>Periconiaceae</taxon>
        <taxon>Periconia</taxon>
    </lineage>
</organism>
<name>A0A2V1E5L2_9PLEO</name>
<keyword evidence="3" id="KW-1185">Reference proteome</keyword>
<sequence length="356" mass="41729">MEYDRAKEFEYFPSPAAIYGVNVTCYGFFVYPSPRFCITIGSSGNRHWVGETYPRLYAWATVITRRKLSSYFYFPMRVARELQANGNMELFSDVLQNSVRDLFDSGKYSDLTVFCGVNTHKLHKMIVCERSEWFEHAVKKKRHLTSFNLSHEDPDIVGFMFEFMYAGDYNIPDAKDSDDLNGFLEIHRPRPLRNKFGLEYTYSFPHTCQSGTERPTCRHHRCCNIHGEVFVYRRGFVCIHCSNPEHCQGTEKALFTHAKVYEISKKYRVRGLEYSAIIKFRRACDIFWHTASFAAVIRYIFANNMGNNQTLRDIIIETILQHQQILEDPEVEEVVKEFSELAYALLVQKFEMENVQ</sequence>
<dbReference type="Pfam" id="PF00651">
    <property type="entry name" value="BTB"/>
    <property type="match status" value="1"/>
</dbReference>
<feature type="domain" description="BTB" evidence="1">
    <location>
        <begin position="109"/>
        <end position="173"/>
    </location>
</feature>
<dbReference type="SUPFAM" id="SSF54695">
    <property type="entry name" value="POZ domain"/>
    <property type="match status" value="1"/>
</dbReference>
<dbReference type="CDD" id="cd18186">
    <property type="entry name" value="BTB_POZ_ZBTB_KLHL-like"/>
    <property type="match status" value="1"/>
</dbReference>